<gene>
    <name evidence="1" type="ORF">ENR23_04705</name>
</gene>
<reference evidence="1" key="1">
    <citation type="journal article" date="2020" name="mSystems">
        <title>Genome- and Community-Level Interaction Insights into Carbon Utilization and Element Cycling Functions of Hydrothermarchaeota in Hydrothermal Sediment.</title>
        <authorList>
            <person name="Zhou Z."/>
            <person name="Liu Y."/>
            <person name="Xu W."/>
            <person name="Pan J."/>
            <person name="Luo Z.H."/>
            <person name="Li M."/>
        </authorList>
    </citation>
    <scope>NUCLEOTIDE SEQUENCE [LARGE SCALE GENOMIC DNA]</scope>
    <source>
        <strain evidence="1">SpSt-381</strain>
    </source>
</reference>
<evidence type="ECO:0000313" key="1">
    <source>
        <dbReference type="EMBL" id="HGZ42719.1"/>
    </source>
</evidence>
<accession>A0A832I074</accession>
<dbReference type="EMBL" id="DSQF01000012">
    <property type="protein sequence ID" value="HGZ42719.1"/>
    <property type="molecule type" value="Genomic_DNA"/>
</dbReference>
<proteinExistence type="predicted"/>
<protein>
    <submittedName>
        <fullName evidence="1">Uncharacterized protein</fullName>
    </submittedName>
</protein>
<sequence>MELSPEEQLALEHARLVVEMTETPNWEAFEKKHVLSGIAFLNQKLTGPKKLRPDEYSSYFERREGIKWLLNEIEGQRQFIKAMEKKAAQEPAEGAATGELA</sequence>
<dbReference type="AlphaFoldDB" id="A0A832I074"/>
<organism evidence="1">
    <name type="scientific">Eiseniibacteriota bacterium</name>
    <dbReference type="NCBI Taxonomy" id="2212470"/>
    <lineage>
        <taxon>Bacteria</taxon>
        <taxon>Candidatus Eiseniibacteriota</taxon>
    </lineage>
</organism>
<comment type="caution">
    <text evidence="1">The sequence shown here is derived from an EMBL/GenBank/DDBJ whole genome shotgun (WGS) entry which is preliminary data.</text>
</comment>
<name>A0A832I074_UNCEI</name>